<evidence type="ECO:0000313" key="6">
    <source>
        <dbReference type="EMBL" id="CAD5111478.1"/>
    </source>
</evidence>
<keyword evidence="4" id="KW-1133">Transmembrane helix</keyword>
<keyword evidence="1" id="KW-1015">Disulfide bond</keyword>
<keyword evidence="7" id="KW-1185">Reference proteome</keyword>
<dbReference type="PANTHER" id="PTHR24252:SF7">
    <property type="entry name" value="HYALIN"/>
    <property type="match status" value="1"/>
</dbReference>
<evidence type="ECO:0000256" key="4">
    <source>
        <dbReference type="SAM" id="Phobius"/>
    </source>
</evidence>
<dbReference type="InterPro" id="IPR009003">
    <property type="entry name" value="Peptidase_S1_PA"/>
</dbReference>
<dbReference type="OrthoDB" id="6052809at2759"/>
<accession>A0A7I8V6W8</accession>
<evidence type="ECO:0000256" key="3">
    <source>
        <dbReference type="SAM" id="MobiDB-lite"/>
    </source>
</evidence>
<dbReference type="CDD" id="cd00190">
    <property type="entry name" value="Tryp_SPc"/>
    <property type="match status" value="1"/>
</dbReference>
<dbReference type="InterPro" id="IPR001254">
    <property type="entry name" value="Trypsin_dom"/>
</dbReference>
<reference evidence="6 7" key="1">
    <citation type="submission" date="2020-08" db="EMBL/GenBank/DDBJ databases">
        <authorList>
            <person name="Hejnol A."/>
        </authorList>
    </citation>
    <scope>NUCLEOTIDE SEQUENCE [LARGE SCALE GENOMIC DNA]</scope>
</reference>
<keyword evidence="2" id="KW-0720">Serine protease</keyword>
<dbReference type="SMART" id="SM00020">
    <property type="entry name" value="Tryp_SPc"/>
    <property type="match status" value="1"/>
</dbReference>
<dbReference type="Proteomes" id="UP000549394">
    <property type="component" value="Unassembled WGS sequence"/>
</dbReference>
<comment type="caution">
    <text evidence="6">The sequence shown here is derived from an EMBL/GenBank/DDBJ whole genome shotgun (WGS) entry which is preliminary data.</text>
</comment>
<dbReference type="InterPro" id="IPR001314">
    <property type="entry name" value="Peptidase_S1A"/>
</dbReference>
<proteinExistence type="predicted"/>
<name>A0A7I8V6W8_9ANNE</name>
<keyword evidence="2" id="KW-0645">Protease</keyword>
<dbReference type="PROSITE" id="PS50240">
    <property type="entry name" value="TRYPSIN_DOM"/>
    <property type="match status" value="1"/>
</dbReference>
<dbReference type="PANTHER" id="PTHR24252">
    <property type="entry name" value="ACROSIN-RELATED"/>
    <property type="match status" value="1"/>
</dbReference>
<feature type="region of interest" description="Disordered" evidence="3">
    <location>
        <begin position="315"/>
        <end position="336"/>
    </location>
</feature>
<feature type="compositionally biased region" description="Polar residues" evidence="3">
    <location>
        <begin position="318"/>
        <end position="336"/>
    </location>
</feature>
<sequence>MEEEKYIYSYNGINTQNTPYYIVSQAYGNNVSQSIYSQQHSLRNDNPKSSPVNVTIGYRKPVIKRKRLITNDGCKLYIILSLTILTLIGLGTGLYFGFSFKQDKKVNIETTTEINFSQSDTIDGNIPLQTLLFTESQKISSSRDSELSTSIAWTSEGKTSKESFSKISSYVSSVTDKIKFENVTIRADDEATKHREETSSLFTTNPPQISDKTTETSTVPDKITPISNTIWTRLTKKEDFTSKQPATTKDEDKQTTLSSRASTFPIKTSDMIPSNSLPVTKINYSQDNLTKKPFKGISTTRNAIENTSVRQTFPIDLTDSTSNPRETKKQSVTTDDGFNTKSTSITLEARQTDKTNRVSTVSFETQTKMAVTVTKSIKLSTMELLLANLTTGPTDRGEASTAKLQTTTFTPIINNCESLNVIAPRIIGGSNTVLGEIPWQVEMLHFFFSFYKRLFNIVYQNKAKTTEYKLINKQKYTLFKAFLKINRVGMVSRCGAAIIHERYLITAAHCVEKQPFRVTAIMGTANIKSPEKVEVLCTDYYIHPNYSSLNSEYKNDIAVLRLDTVLSFDWKLGPICFPQRDYSEDISYECNSSGYGRIRINDDKVSDILRKSYQIIVPVDECKKHFLNDGSRVTSPDMICSRDKYKKDSGTCNGDSGGPLSCFIDGQWRVLGITSWGRKNCSDGFTVYSRVWTFRNWINTVIKLTNN</sequence>
<dbReference type="PROSITE" id="PS00134">
    <property type="entry name" value="TRYPSIN_HIS"/>
    <property type="match status" value="1"/>
</dbReference>
<evidence type="ECO:0000256" key="2">
    <source>
        <dbReference type="RuleBase" id="RU363034"/>
    </source>
</evidence>
<dbReference type="InterPro" id="IPR043504">
    <property type="entry name" value="Peptidase_S1_PA_chymotrypsin"/>
</dbReference>
<dbReference type="InterPro" id="IPR018114">
    <property type="entry name" value="TRYPSIN_HIS"/>
</dbReference>
<dbReference type="AlphaFoldDB" id="A0A7I8V6W8"/>
<dbReference type="GO" id="GO:0004252">
    <property type="term" value="F:serine-type endopeptidase activity"/>
    <property type="evidence" value="ECO:0007669"/>
    <property type="project" value="InterPro"/>
</dbReference>
<gene>
    <name evidence="6" type="ORF">DGYR_LOCUS769</name>
</gene>
<dbReference type="SUPFAM" id="SSF50494">
    <property type="entry name" value="Trypsin-like serine proteases"/>
    <property type="match status" value="1"/>
</dbReference>
<dbReference type="PRINTS" id="PR00722">
    <property type="entry name" value="CHYMOTRYPSIN"/>
</dbReference>
<dbReference type="EMBL" id="CAJFCJ010000001">
    <property type="protein sequence ID" value="CAD5111478.1"/>
    <property type="molecule type" value="Genomic_DNA"/>
</dbReference>
<dbReference type="Gene3D" id="2.40.10.10">
    <property type="entry name" value="Trypsin-like serine proteases"/>
    <property type="match status" value="1"/>
</dbReference>
<feature type="domain" description="Peptidase S1" evidence="5">
    <location>
        <begin position="426"/>
        <end position="703"/>
    </location>
</feature>
<dbReference type="InterPro" id="IPR033116">
    <property type="entry name" value="TRYPSIN_SER"/>
</dbReference>
<organism evidence="6 7">
    <name type="scientific">Dimorphilus gyrociliatus</name>
    <dbReference type="NCBI Taxonomy" id="2664684"/>
    <lineage>
        <taxon>Eukaryota</taxon>
        <taxon>Metazoa</taxon>
        <taxon>Spiralia</taxon>
        <taxon>Lophotrochozoa</taxon>
        <taxon>Annelida</taxon>
        <taxon>Polychaeta</taxon>
        <taxon>Polychaeta incertae sedis</taxon>
        <taxon>Dinophilidae</taxon>
        <taxon>Dimorphilus</taxon>
    </lineage>
</organism>
<dbReference type="PROSITE" id="PS00135">
    <property type="entry name" value="TRYPSIN_SER"/>
    <property type="match status" value="1"/>
</dbReference>
<protein>
    <submittedName>
        <fullName evidence="6">DgyrCDS788</fullName>
    </submittedName>
</protein>
<evidence type="ECO:0000259" key="5">
    <source>
        <dbReference type="PROSITE" id="PS50240"/>
    </source>
</evidence>
<dbReference type="GO" id="GO:0006508">
    <property type="term" value="P:proteolysis"/>
    <property type="evidence" value="ECO:0007669"/>
    <property type="project" value="UniProtKB-KW"/>
</dbReference>
<feature type="transmembrane region" description="Helical" evidence="4">
    <location>
        <begin position="76"/>
        <end position="98"/>
    </location>
</feature>
<dbReference type="Pfam" id="PF00089">
    <property type="entry name" value="Trypsin"/>
    <property type="match status" value="1"/>
</dbReference>
<evidence type="ECO:0000256" key="1">
    <source>
        <dbReference type="ARBA" id="ARBA00023157"/>
    </source>
</evidence>
<keyword evidence="4" id="KW-0472">Membrane</keyword>
<feature type="region of interest" description="Disordered" evidence="3">
    <location>
        <begin position="241"/>
        <end position="261"/>
    </location>
</feature>
<feature type="compositionally biased region" description="Polar residues" evidence="3">
    <location>
        <begin position="199"/>
        <end position="222"/>
    </location>
</feature>
<dbReference type="FunFam" id="2.40.10.10:FF:000068">
    <property type="entry name" value="transmembrane protease serine 2"/>
    <property type="match status" value="1"/>
</dbReference>
<feature type="region of interest" description="Disordered" evidence="3">
    <location>
        <begin position="191"/>
        <end position="222"/>
    </location>
</feature>
<keyword evidence="4" id="KW-0812">Transmembrane</keyword>
<keyword evidence="2" id="KW-0378">Hydrolase</keyword>
<evidence type="ECO:0000313" key="7">
    <source>
        <dbReference type="Proteomes" id="UP000549394"/>
    </source>
</evidence>